<reference evidence="4" key="1">
    <citation type="submission" date="2025-08" db="UniProtKB">
        <authorList>
            <consortium name="RefSeq"/>
        </authorList>
    </citation>
    <scope>IDENTIFICATION</scope>
</reference>
<evidence type="ECO:0000256" key="1">
    <source>
        <dbReference type="SAM" id="SignalP"/>
    </source>
</evidence>
<keyword evidence="1" id="KW-0732">Signal</keyword>
<dbReference type="PANTHER" id="PTHR10334">
    <property type="entry name" value="CYSTEINE-RICH SECRETORY PROTEIN-RELATED"/>
    <property type="match status" value="1"/>
</dbReference>
<sequence length="293" mass="33709">MHTRIIMFQLLQFFLLFQLFFFAYGSDSDSLVNCTAYPTATMCLNDISQDPIIPTEEDKENILRLHNQYREEVKPLAKQMYKMDWSDTMAELALKWAKQCRFDHDTFNARIIRGYSGVGQNVLGANFQPSWNLTVKNWHSEIADYHYGTETDAMVGHYTQEIYWDAKLIGCGGAYCPNSHLKYIYVCDYYTGQDSTLFPYTLANATHQLTTCPRPANSTLCDCNGKSCQYGGMLDINTCQCTCYQLATGDECAELTCKPDYTFCEHYKDTFCDVKYMYSFARYCPNMCNSCAK</sequence>
<dbReference type="Gene3D" id="3.40.33.10">
    <property type="entry name" value="CAP"/>
    <property type="match status" value="1"/>
</dbReference>
<dbReference type="PRINTS" id="PR00837">
    <property type="entry name" value="V5TPXLIKE"/>
</dbReference>
<dbReference type="SMART" id="SM00198">
    <property type="entry name" value="SCP"/>
    <property type="match status" value="1"/>
</dbReference>
<dbReference type="RefSeq" id="XP_029642234.1">
    <property type="nucleotide sequence ID" value="XM_029786374.2"/>
</dbReference>
<dbReference type="SUPFAM" id="SSF55797">
    <property type="entry name" value="PR-1-like"/>
    <property type="match status" value="1"/>
</dbReference>
<evidence type="ECO:0000313" key="4">
    <source>
        <dbReference type="RefSeq" id="XP_029642234.1"/>
    </source>
</evidence>
<name>A0A6P7SVH9_9MOLL</name>
<dbReference type="InterPro" id="IPR001283">
    <property type="entry name" value="CRISP-related"/>
</dbReference>
<keyword evidence="3" id="KW-1185">Reference proteome</keyword>
<dbReference type="InterPro" id="IPR035940">
    <property type="entry name" value="CAP_sf"/>
</dbReference>
<dbReference type="InterPro" id="IPR014044">
    <property type="entry name" value="CAP_dom"/>
</dbReference>
<dbReference type="AlphaFoldDB" id="A0A6P7SVH9"/>
<protein>
    <submittedName>
        <fullName evidence="4">Cysteine-rich venom protein Mr30-like</fullName>
    </submittedName>
</protein>
<dbReference type="Pfam" id="PF00188">
    <property type="entry name" value="CAP"/>
    <property type="match status" value="1"/>
</dbReference>
<gene>
    <name evidence="4" type="primary">LOC115216793</name>
</gene>
<dbReference type="KEGG" id="osn:115216793"/>
<feature type="signal peptide" evidence="1">
    <location>
        <begin position="1"/>
        <end position="25"/>
    </location>
</feature>
<organism evidence="3 4">
    <name type="scientific">Octopus sinensis</name>
    <name type="common">East Asian common octopus</name>
    <dbReference type="NCBI Taxonomy" id="2607531"/>
    <lineage>
        <taxon>Eukaryota</taxon>
        <taxon>Metazoa</taxon>
        <taxon>Spiralia</taxon>
        <taxon>Lophotrochozoa</taxon>
        <taxon>Mollusca</taxon>
        <taxon>Cephalopoda</taxon>
        <taxon>Coleoidea</taxon>
        <taxon>Octopodiformes</taxon>
        <taxon>Octopoda</taxon>
        <taxon>Incirrata</taxon>
        <taxon>Octopodidae</taxon>
        <taxon>Octopus</taxon>
    </lineage>
</organism>
<dbReference type="Proteomes" id="UP000515154">
    <property type="component" value="Linkage group LG1"/>
</dbReference>
<feature type="chain" id="PRO_5027725236" evidence="1">
    <location>
        <begin position="26"/>
        <end position="293"/>
    </location>
</feature>
<proteinExistence type="predicted"/>
<evidence type="ECO:0000259" key="2">
    <source>
        <dbReference type="SMART" id="SM00198"/>
    </source>
</evidence>
<feature type="domain" description="SCP" evidence="2">
    <location>
        <begin position="57"/>
        <end position="192"/>
    </location>
</feature>
<evidence type="ECO:0000313" key="3">
    <source>
        <dbReference type="Proteomes" id="UP000515154"/>
    </source>
</evidence>
<accession>A0A6P7SVH9</accession>